<evidence type="ECO:0000256" key="4">
    <source>
        <dbReference type="PIRSR" id="PIRSR000112-1"/>
    </source>
</evidence>
<feature type="domain" description="Alcohol dehydrogenase iron-type/glycerol dehydrogenase GldA" evidence="6">
    <location>
        <begin position="11"/>
        <end position="155"/>
    </location>
</feature>
<sequence>MEQTIVVRGTPQTYICHQGAWADLEKELLQREIKKVFVLKGKKSWSVAKNFFPTFEKVEAEFSYYGGEASDELCDQFVPKIEQENYQAIISVGGGKNTDLAKAIAAKVKLPVIILPTLAATCAANSGLSVIYTQTGEMKRVDLFPNANTLVLIDPNVILDSPKEMMIAGIGDTLAKWYEGSAILDQIEEKNVELEVAYFAAKKCQENLFKYSDAALKSMEEKELSTAFTKVVETNILLAGMVGGFADDYGRCAGAHSIHDALTILPQSHKQLHGNKVAYGIIVQLAIENKWTEIKKLIPFYQKMELPLCLKDMGMILSKEEIEKIAAKASQPHETIHYLPQKITAPLITTAINEVETYFN</sequence>
<feature type="binding site" evidence="4">
    <location>
        <position position="172"/>
    </location>
    <ligand>
        <name>glycerol</name>
        <dbReference type="ChEBI" id="CHEBI:17754"/>
    </ligand>
</feature>
<dbReference type="Gene3D" id="3.40.50.1970">
    <property type="match status" value="1"/>
</dbReference>
<name>A0A430AJI5_9ENTE</name>
<feature type="binding site" evidence="4">
    <location>
        <position position="273"/>
    </location>
    <ligand>
        <name>glycerol</name>
        <dbReference type="ChEBI" id="CHEBI:17754"/>
    </ligand>
</feature>
<keyword evidence="2 4" id="KW-0479">Metal-binding</keyword>
<dbReference type="CDD" id="cd08172">
    <property type="entry name" value="GlyDH-like"/>
    <property type="match status" value="1"/>
</dbReference>
<dbReference type="PANTHER" id="PTHR43616">
    <property type="entry name" value="GLYCEROL DEHYDROGENASE"/>
    <property type="match status" value="1"/>
</dbReference>
<reference evidence="7 8" key="1">
    <citation type="submission" date="2017-05" db="EMBL/GenBank/DDBJ databases">
        <title>Vagococcus spp. assemblies.</title>
        <authorList>
            <person name="Gulvik C.A."/>
        </authorList>
    </citation>
    <scope>NUCLEOTIDE SEQUENCE [LARGE SCALE GENOMIC DNA]</scope>
    <source>
        <strain evidence="7 8">DSM 24756</strain>
    </source>
</reference>
<comment type="similarity">
    <text evidence="1">Belongs to the iron-containing alcohol dehydrogenase family.</text>
</comment>
<keyword evidence="5" id="KW-0520">NAD</keyword>
<dbReference type="RefSeq" id="WP_126822716.1">
    <property type="nucleotide sequence ID" value="NZ_JBHLWU010000001.1"/>
</dbReference>
<dbReference type="InterPro" id="IPR001670">
    <property type="entry name" value="ADH_Fe/GldA"/>
</dbReference>
<keyword evidence="4" id="KW-0862">Zinc</keyword>
<feature type="binding site" evidence="5">
    <location>
        <position position="128"/>
    </location>
    <ligand>
        <name>NAD(+)</name>
        <dbReference type="ChEBI" id="CHEBI:57540"/>
    </ligand>
</feature>
<feature type="binding site" evidence="5">
    <location>
        <begin position="95"/>
        <end position="99"/>
    </location>
    <ligand>
        <name>NAD(+)</name>
        <dbReference type="ChEBI" id="CHEBI:57540"/>
    </ligand>
</feature>
<dbReference type="PANTHER" id="PTHR43616:SF3">
    <property type="entry name" value="HYDROXYCARBOXYLATE DEHYDROGENASE A"/>
    <property type="match status" value="1"/>
</dbReference>
<evidence type="ECO:0000256" key="5">
    <source>
        <dbReference type="PIRSR" id="PIRSR000112-3"/>
    </source>
</evidence>
<feature type="binding site" evidence="4">
    <location>
        <position position="256"/>
    </location>
    <ligand>
        <name>glycerol</name>
        <dbReference type="ChEBI" id="CHEBI:17754"/>
    </ligand>
</feature>
<feature type="binding site" evidence="5">
    <location>
        <position position="126"/>
    </location>
    <ligand>
        <name>NAD(+)</name>
        <dbReference type="ChEBI" id="CHEBI:57540"/>
    </ligand>
</feature>
<evidence type="ECO:0000313" key="7">
    <source>
        <dbReference type="EMBL" id="RSU08272.1"/>
    </source>
</evidence>
<feature type="binding site" evidence="5">
    <location>
        <position position="132"/>
    </location>
    <ligand>
        <name>NAD(+)</name>
        <dbReference type="ChEBI" id="CHEBI:57540"/>
    </ligand>
</feature>
<comment type="caution">
    <text evidence="7">The sequence shown here is derived from an EMBL/GenBank/DDBJ whole genome shotgun (WGS) entry which is preliminary data.</text>
</comment>
<accession>A0A430AJI5</accession>
<dbReference type="OrthoDB" id="5198708at2"/>
<dbReference type="EMBL" id="NGJZ01000001">
    <property type="protein sequence ID" value="RSU08272.1"/>
    <property type="molecule type" value="Genomic_DNA"/>
</dbReference>
<dbReference type="Proteomes" id="UP000288669">
    <property type="component" value="Unassembled WGS sequence"/>
</dbReference>
<dbReference type="GO" id="GO:0046872">
    <property type="term" value="F:metal ion binding"/>
    <property type="evidence" value="ECO:0007669"/>
    <property type="project" value="UniProtKB-KW"/>
</dbReference>
<dbReference type="PROSITE" id="PS00913">
    <property type="entry name" value="ADH_IRON_1"/>
    <property type="match status" value="1"/>
</dbReference>
<dbReference type="SUPFAM" id="SSF56796">
    <property type="entry name" value="Dehydroquinate synthase-like"/>
    <property type="match status" value="1"/>
</dbReference>
<proteinExistence type="inferred from homology"/>
<evidence type="ECO:0000259" key="6">
    <source>
        <dbReference type="Pfam" id="PF00465"/>
    </source>
</evidence>
<dbReference type="PIRSF" id="PIRSF000112">
    <property type="entry name" value="Glycerol_dehydrogenase"/>
    <property type="match status" value="1"/>
</dbReference>
<keyword evidence="3" id="KW-0560">Oxidoreductase</keyword>
<dbReference type="Pfam" id="PF00465">
    <property type="entry name" value="Fe-ADH"/>
    <property type="match status" value="1"/>
</dbReference>
<dbReference type="AlphaFoldDB" id="A0A430AJI5"/>
<dbReference type="InterPro" id="IPR016205">
    <property type="entry name" value="Glycerol_DH"/>
</dbReference>
<evidence type="ECO:0000313" key="8">
    <source>
        <dbReference type="Proteomes" id="UP000288669"/>
    </source>
</evidence>
<comment type="cofactor">
    <cofactor evidence="4">
        <name>Zn(2+)</name>
        <dbReference type="ChEBI" id="CHEBI:29105"/>
    </cofactor>
    <text evidence="4">Binds 1 zinc ion per subunit.</text>
</comment>
<keyword evidence="8" id="KW-1185">Reference proteome</keyword>
<dbReference type="GO" id="GO:0016614">
    <property type="term" value="F:oxidoreductase activity, acting on CH-OH group of donors"/>
    <property type="evidence" value="ECO:0007669"/>
    <property type="project" value="InterPro"/>
</dbReference>
<evidence type="ECO:0000256" key="1">
    <source>
        <dbReference type="ARBA" id="ARBA00007358"/>
    </source>
</evidence>
<evidence type="ECO:0000256" key="2">
    <source>
        <dbReference type="ARBA" id="ARBA00022723"/>
    </source>
</evidence>
<protein>
    <submittedName>
        <fullName evidence="7">Oxidoreductase</fullName>
    </submittedName>
</protein>
<dbReference type="InterPro" id="IPR018211">
    <property type="entry name" value="ADH_Fe_CS"/>
</dbReference>
<organism evidence="7 8">
    <name type="scientific">Vagococcus entomophilus</name>
    <dbReference type="NCBI Taxonomy" id="1160095"/>
    <lineage>
        <taxon>Bacteria</taxon>
        <taxon>Bacillati</taxon>
        <taxon>Bacillota</taxon>
        <taxon>Bacilli</taxon>
        <taxon>Lactobacillales</taxon>
        <taxon>Enterococcaceae</taxon>
        <taxon>Vagococcus</taxon>
    </lineage>
</organism>
<dbReference type="Gene3D" id="1.20.1090.10">
    <property type="entry name" value="Dehydroquinate synthase-like - alpha domain"/>
    <property type="match status" value="1"/>
</dbReference>
<evidence type="ECO:0000256" key="3">
    <source>
        <dbReference type="ARBA" id="ARBA00023002"/>
    </source>
</evidence>
<gene>
    <name evidence="7" type="ORF">CBF30_03260</name>
</gene>